<organism evidence="2">
    <name type="scientific">Panicum hallii</name>
    <dbReference type="NCBI Taxonomy" id="206008"/>
    <lineage>
        <taxon>Eukaryota</taxon>
        <taxon>Viridiplantae</taxon>
        <taxon>Streptophyta</taxon>
        <taxon>Embryophyta</taxon>
        <taxon>Tracheophyta</taxon>
        <taxon>Spermatophyta</taxon>
        <taxon>Magnoliopsida</taxon>
        <taxon>Liliopsida</taxon>
        <taxon>Poales</taxon>
        <taxon>Poaceae</taxon>
        <taxon>PACMAD clade</taxon>
        <taxon>Panicoideae</taxon>
        <taxon>Panicodae</taxon>
        <taxon>Paniceae</taxon>
        <taxon>Panicinae</taxon>
        <taxon>Panicum</taxon>
        <taxon>Panicum sect. Panicum</taxon>
    </lineage>
</organism>
<feature type="compositionally biased region" description="Basic and acidic residues" evidence="1">
    <location>
        <begin position="44"/>
        <end position="55"/>
    </location>
</feature>
<evidence type="ECO:0000256" key="1">
    <source>
        <dbReference type="SAM" id="MobiDB-lite"/>
    </source>
</evidence>
<gene>
    <name evidence="2" type="ORF">PAHAL_4G101700</name>
</gene>
<dbReference type="Gramene" id="PVH47611">
    <property type="protein sequence ID" value="PVH47611"/>
    <property type="gene ID" value="PAHAL_4G101700"/>
</dbReference>
<dbReference type="EMBL" id="CM008049">
    <property type="protein sequence ID" value="PVH47611.1"/>
    <property type="molecule type" value="Genomic_DNA"/>
</dbReference>
<dbReference type="AlphaFoldDB" id="A0A2T8JCI6"/>
<sequence>MVSRSRRRSSHVRRNINVLQCTVRCLKRNSLHTYTVLQERITAHHKEHAPKERGTPRTQLFLT</sequence>
<evidence type="ECO:0000313" key="2">
    <source>
        <dbReference type="EMBL" id="PVH47611.1"/>
    </source>
</evidence>
<name>A0A2T8JCI6_9POAL</name>
<protein>
    <submittedName>
        <fullName evidence="2">Uncharacterized protein</fullName>
    </submittedName>
</protein>
<reference evidence="2" key="1">
    <citation type="submission" date="2018-04" db="EMBL/GenBank/DDBJ databases">
        <title>WGS assembly of Panicum hallii.</title>
        <authorList>
            <person name="Lovell J."/>
            <person name="Jenkins J."/>
            <person name="Lowry D."/>
            <person name="Mamidi S."/>
            <person name="Sreedasyam A."/>
            <person name="Weng X."/>
            <person name="Barry K."/>
            <person name="Bonette J."/>
            <person name="Campitelli B."/>
            <person name="Daum C."/>
            <person name="Gordon S."/>
            <person name="Gould B."/>
            <person name="Lipzen A."/>
            <person name="Macqueen A."/>
            <person name="Palacio-Mejia J."/>
            <person name="Plott C."/>
            <person name="Shakirov E."/>
            <person name="Shu S."/>
            <person name="Yoshinaga Y."/>
            <person name="Zane M."/>
            <person name="Rokhsar D."/>
            <person name="Grimwood J."/>
            <person name="Schmutz J."/>
            <person name="Juenger T."/>
        </authorList>
    </citation>
    <scope>NUCLEOTIDE SEQUENCE [LARGE SCALE GENOMIC DNA]</scope>
    <source>
        <strain evidence="2">FIL2</strain>
    </source>
</reference>
<accession>A0A2T8JCI6</accession>
<proteinExistence type="predicted"/>
<dbReference type="Proteomes" id="UP000243499">
    <property type="component" value="Chromosome 4"/>
</dbReference>
<feature type="region of interest" description="Disordered" evidence="1">
    <location>
        <begin position="44"/>
        <end position="63"/>
    </location>
</feature>